<dbReference type="GO" id="GO:0046872">
    <property type="term" value="F:metal ion binding"/>
    <property type="evidence" value="ECO:0007669"/>
    <property type="project" value="UniProtKB-KW"/>
</dbReference>
<keyword evidence="13 23" id="KW-0067">ATP-binding</keyword>
<comment type="catalytic activity">
    <reaction evidence="22">
        <text>7,8-dihydropteroate + L-glutamate + ATP = 7,8-dihydrofolate + ADP + phosphate + H(+)</text>
        <dbReference type="Rhea" id="RHEA:23584"/>
        <dbReference type="ChEBI" id="CHEBI:15378"/>
        <dbReference type="ChEBI" id="CHEBI:17839"/>
        <dbReference type="ChEBI" id="CHEBI:29985"/>
        <dbReference type="ChEBI" id="CHEBI:30616"/>
        <dbReference type="ChEBI" id="CHEBI:43474"/>
        <dbReference type="ChEBI" id="CHEBI:57451"/>
        <dbReference type="ChEBI" id="CHEBI:456216"/>
        <dbReference type="EC" id="6.3.2.12"/>
    </reaction>
</comment>
<evidence type="ECO:0000256" key="3">
    <source>
        <dbReference type="ARBA" id="ARBA00004799"/>
    </source>
</evidence>
<evidence type="ECO:0000256" key="13">
    <source>
        <dbReference type="ARBA" id="ARBA00022840"/>
    </source>
</evidence>
<comment type="pathway">
    <text evidence="3">Cofactor biosynthesis; tetrahydrofolate biosynthesis; 7,8-dihydrofolate from 2-amino-4-hydroxy-6-hydroxymethyl-7,8-dihydropteridine diphosphate and 4-aminobenzoate: step 2/2.</text>
</comment>
<dbReference type="EMBL" id="PIQH01000008">
    <property type="protein sequence ID" value="RUO79711.1"/>
    <property type="molecule type" value="Genomic_DNA"/>
</dbReference>
<comment type="cofactor">
    <cofactor evidence="1">
        <name>Mg(2+)</name>
        <dbReference type="ChEBI" id="CHEBI:18420"/>
    </cofactor>
</comment>
<dbReference type="Gene3D" id="3.40.1190.10">
    <property type="entry name" value="Mur-like, catalytic domain"/>
    <property type="match status" value="1"/>
</dbReference>
<name>A0A432ZPC3_9GAMM</name>
<dbReference type="AlphaFoldDB" id="A0A432ZPC3"/>
<dbReference type="Pfam" id="PF08245">
    <property type="entry name" value="Mur_ligase_M"/>
    <property type="match status" value="1"/>
</dbReference>
<reference evidence="26 27" key="1">
    <citation type="journal article" date="2011" name="Front. Microbiol.">
        <title>Genomic signatures of strain selection and enhancement in Bacillus atrophaeus var. globigii, a historical biowarfare simulant.</title>
        <authorList>
            <person name="Gibbons H.S."/>
            <person name="Broomall S.M."/>
            <person name="McNew L.A."/>
            <person name="Daligault H."/>
            <person name="Chapman C."/>
            <person name="Bruce D."/>
            <person name="Karavis M."/>
            <person name="Krepps M."/>
            <person name="McGregor P.A."/>
            <person name="Hong C."/>
            <person name="Park K.H."/>
            <person name="Akmal A."/>
            <person name="Feldman A."/>
            <person name="Lin J.S."/>
            <person name="Chang W.E."/>
            <person name="Higgs B.W."/>
            <person name="Demirev P."/>
            <person name="Lindquist J."/>
            <person name="Liem A."/>
            <person name="Fochler E."/>
            <person name="Read T.D."/>
            <person name="Tapia R."/>
            <person name="Johnson S."/>
            <person name="Bishop-Lilly K.A."/>
            <person name="Detter C."/>
            <person name="Han C."/>
            <person name="Sozhamannan S."/>
            <person name="Rosenzweig C.N."/>
            <person name="Skowronski E.W."/>
        </authorList>
    </citation>
    <scope>NUCLEOTIDE SEQUENCE [LARGE SCALE GENOMIC DNA]</scope>
    <source>
        <strain evidence="26 27">CC-PW-9</strain>
    </source>
</reference>
<evidence type="ECO:0000256" key="8">
    <source>
        <dbReference type="ARBA" id="ARBA00013025"/>
    </source>
</evidence>
<dbReference type="NCBIfam" id="NF008101">
    <property type="entry name" value="PRK10846.1"/>
    <property type="match status" value="1"/>
</dbReference>
<dbReference type="FunFam" id="3.40.1190.10:FF:000004">
    <property type="entry name" value="Dihydrofolate synthase/folylpolyglutamate synthase"/>
    <property type="match status" value="1"/>
</dbReference>
<dbReference type="PANTHER" id="PTHR11136:SF0">
    <property type="entry name" value="DIHYDROFOLATE SYNTHETASE-RELATED"/>
    <property type="match status" value="1"/>
</dbReference>
<evidence type="ECO:0000256" key="1">
    <source>
        <dbReference type="ARBA" id="ARBA00001946"/>
    </source>
</evidence>
<comment type="catalytic activity">
    <reaction evidence="19">
        <text>(6S)-5,6,7,8-tetrahydrofolyl-(gamma-L-Glu)(n) + L-glutamate + ATP = (6S)-5,6,7,8-tetrahydrofolyl-(gamma-L-Glu)(n+1) + ADP + phosphate + H(+)</text>
        <dbReference type="Rhea" id="RHEA:10580"/>
        <dbReference type="Rhea" id="RHEA-COMP:14738"/>
        <dbReference type="Rhea" id="RHEA-COMP:14740"/>
        <dbReference type="ChEBI" id="CHEBI:15378"/>
        <dbReference type="ChEBI" id="CHEBI:29985"/>
        <dbReference type="ChEBI" id="CHEBI:30616"/>
        <dbReference type="ChEBI" id="CHEBI:43474"/>
        <dbReference type="ChEBI" id="CHEBI:141005"/>
        <dbReference type="ChEBI" id="CHEBI:456216"/>
        <dbReference type="EC" id="6.3.2.17"/>
    </reaction>
</comment>
<protein>
    <recommendedName>
        <fullName evidence="9">Dihydrofolate synthase/folylpolyglutamate synthase</fullName>
        <ecNumber evidence="7">6.3.2.12</ecNumber>
        <ecNumber evidence="8">6.3.2.17</ecNumber>
    </recommendedName>
    <alternativeName>
        <fullName evidence="18">Folylpoly-gamma-glutamate synthetase-dihydrofolate synthetase</fullName>
    </alternativeName>
    <alternativeName>
        <fullName evidence="16">Folylpolyglutamate synthetase</fullName>
    </alternativeName>
    <alternativeName>
        <fullName evidence="17">Tetrahydrofolylpolyglutamate synthase</fullName>
    </alternativeName>
</protein>
<keyword evidence="11" id="KW-0479">Metal-binding</keyword>
<gene>
    <name evidence="26" type="ORF">CWI84_08750</name>
</gene>
<comment type="similarity">
    <text evidence="5 23">Belongs to the folylpolyglutamate synthase family.</text>
</comment>
<comment type="pathway">
    <text evidence="4">Cofactor biosynthesis; tetrahydrofolylpolyglutamate biosynthesis.</text>
</comment>
<evidence type="ECO:0000256" key="15">
    <source>
        <dbReference type="ARBA" id="ARBA00022909"/>
    </source>
</evidence>
<keyword evidence="15" id="KW-0289">Folate biosynthesis</keyword>
<dbReference type="GO" id="GO:0046654">
    <property type="term" value="P:tetrahydrofolate biosynthetic process"/>
    <property type="evidence" value="ECO:0007669"/>
    <property type="project" value="UniProtKB-UniPathway"/>
</dbReference>
<dbReference type="InterPro" id="IPR004101">
    <property type="entry name" value="Mur_ligase_C"/>
</dbReference>
<evidence type="ECO:0000256" key="21">
    <source>
        <dbReference type="ARBA" id="ARBA00049035"/>
    </source>
</evidence>
<keyword evidence="12 23" id="KW-0547">Nucleotide-binding</keyword>
<dbReference type="Proteomes" id="UP000287996">
    <property type="component" value="Unassembled WGS sequence"/>
</dbReference>
<dbReference type="SUPFAM" id="SSF53623">
    <property type="entry name" value="MurD-like peptide ligases, catalytic domain"/>
    <property type="match status" value="1"/>
</dbReference>
<evidence type="ECO:0000256" key="19">
    <source>
        <dbReference type="ARBA" id="ARBA00047493"/>
    </source>
</evidence>
<feature type="domain" description="Mur ligase central" evidence="25">
    <location>
        <begin position="56"/>
        <end position="265"/>
    </location>
</feature>
<dbReference type="EC" id="6.3.2.17" evidence="8"/>
<evidence type="ECO:0000256" key="22">
    <source>
        <dbReference type="ARBA" id="ARBA00049161"/>
    </source>
</evidence>
<comment type="function">
    <text evidence="2">Functions in two distinct reactions of the de novo folate biosynthetic pathway. Catalyzes the addition of a glutamate residue to dihydropteroate (7,8-dihydropteroate or H2Pte) to form dihydrofolate (7,8-dihydrofolate monoglutamate or H2Pte-Glu). Also catalyzes successive additions of L-glutamate to tetrahydrofolate or 10-formyltetrahydrofolate or 5,10-methylenetetrahydrofolate, leading to folylpolyglutamate derivatives.</text>
</comment>
<dbReference type="Gene3D" id="3.90.190.20">
    <property type="entry name" value="Mur ligase, C-terminal domain"/>
    <property type="match status" value="1"/>
</dbReference>
<dbReference type="SUPFAM" id="SSF53244">
    <property type="entry name" value="MurD-like peptide ligases, peptide-binding domain"/>
    <property type="match status" value="1"/>
</dbReference>
<evidence type="ECO:0000256" key="10">
    <source>
        <dbReference type="ARBA" id="ARBA00022598"/>
    </source>
</evidence>
<evidence type="ECO:0000256" key="7">
    <source>
        <dbReference type="ARBA" id="ARBA00013023"/>
    </source>
</evidence>
<evidence type="ECO:0000256" key="9">
    <source>
        <dbReference type="ARBA" id="ARBA00019357"/>
    </source>
</evidence>
<dbReference type="RefSeq" id="WP_126842219.1">
    <property type="nucleotide sequence ID" value="NZ_PIQH01000008.1"/>
</dbReference>
<evidence type="ECO:0000256" key="4">
    <source>
        <dbReference type="ARBA" id="ARBA00005150"/>
    </source>
</evidence>
<evidence type="ECO:0000259" key="24">
    <source>
        <dbReference type="Pfam" id="PF02875"/>
    </source>
</evidence>
<evidence type="ECO:0000259" key="25">
    <source>
        <dbReference type="Pfam" id="PF08245"/>
    </source>
</evidence>
<proteinExistence type="inferred from homology"/>
<dbReference type="GO" id="GO:0005524">
    <property type="term" value="F:ATP binding"/>
    <property type="evidence" value="ECO:0007669"/>
    <property type="project" value="UniProtKB-KW"/>
</dbReference>
<comment type="catalytic activity">
    <reaction evidence="20">
        <text>10-formyltetrahydrofolyl-(gamma-L-Glu)(n) + L-glutamate + ATP = 10-formyltetrahydrofolyl-(gamma-L-Glu)(n+1) + ADP + phosphate + H(+)</text>
        <dbReference type="Rhea" id="RHEA:51904"/>
        <dbReference type="Rhea" id="RHEA-COMP:13088"/>
        <dbReference type="Rhea" id="RHEA-COMP:14300"/>
        <dbReference type="ChEBI" id="CHEBI:15378"/>
        <dbReference type="ChEBI" id="CHEBI:29985"/>
        <dbReference type="ChEBI" id="CHEBI:30616"/>
        <dbReference type="ChEBI" id="CHEBI:43474"/>
        <dbReference type="ChEBI" id="CHEBI:134413"/>
        <dbReference type="ChEBI" id="CHEBI:456216"/>
        <dbReference type="EC" id="6.3.2.17"/>
    </reaction>
</comment>
<comment type="subunit">
    <text evidence="6">Monomer.</text>
</comment>
<dbReference type="GO" id="GO:0008841">
    <property type="term" value="F:dihydrofolate synthase activity"/>
    <property type="evidence" value="ECO:0007669"/>
    <property type="project" value="UniProtKB-EC"/>
</dbReference>
<evidence type="ECO:0000256" key="23">
    <source>
        <dbReference type="PIRNR" id="PIRNR001563"/>
    </source>
</evidence>
<evidence type="ECO:0000256" key="17">
    <source>
        <dbReference type="ARBA" id="ARBA00030592"/>
    </source>
</evidence>
<dbReference type="InterPro" id="IPR036615">
    <property type="entry name" value="Mur_ligase_C_dom_sf"/>
</dbReference>
<dbReference type="InterPro" id="IPR013221">
    <property type="entry name" value="Mur_ligase_cen"/>
</dbReference>
<evidence type="ECO:0000256" key="5">
    <source>
        <dbReference type="ARBA" id="ARBA00008276"/>
    </source>
</evidence>
<dbReference type="EC" id="6.3.2.12" evidence="7"/>
<keyword evidence="10 23" id="KW-0436">Ligase</keyword>
<comment type="catalytic activity">
    <reaction evidence="21">
        <text>(6R)-5,10-methylenetetrahydrofolyl-(gamma-L-Glu)(n) + L-glutamate + ATP = (6R)-5,10-methylenetetrahydrofolyl-(gamma-L-Glu)(n+1) + ADP + phosphate + H(+)</text>
        <dbReference type="Rhea" id="RHEA:51912"/>
        <dbReference type="Rhea" id="RHEA-COMP:13257"/>
        <dbReference type="Rhea" id="RHEA-COMP:13258"/>
        <dbReference type="ChEBI" id="CHEBI:15378"/>
        <dbReference type="ChEBI" id="CHEBI:29985"/>
        <dbReference type="ChEBI" id="CHEBI:30616"/>
        <dbReference type="ChEBI" id="CHEBI:43474"/>
        <dbReference type="ChEBI" id="CHEBI:136572"/>
        <dbReference type="ChEBI" id="CHEBI:456216"/>
        <dbReference type="EC" id="6.3.2.17"/>
    </reaction>
</comment>
<feature type="domain" description="Mur ligase C-terminal" evidence="24">
    <location>
        <begin position="290"/>
        <end position="413"/>
    </location>
</feature>
<dbReference type="GO" id="GO:0046656">
    <property type="term" value="P:folic acid biosynthetic process"/>
    <property type="evidence" value="ECO:0007669"/>
    <property type="project" value="UniProtKB-KW"/>
</dbReference>
<dbReference type="OrthoDB" id="9809356at2"/>
<evidence type="ECO:0000256" key="6">
    <source>
        <dbReference type="ARBA" id="ARBA00011245"/>
    </source>
</evidence>
<evidence type="ECO:0000256" key="16">
    <source>
        <dbReference type="ARBA" id="ARBA00030048"/>
    </source>
</evidence>
<evidence type="ECO:0000256" key="12">
    <source>
        <dbReference type="ARBA" id="ARBA00022741"/>
    </source>
</evidence>
<sequence>MSEQKPLTPASDSPLDDWLNYLTAIHPSEIDMGLERCQQVQRQAGLEHIADTVITVGGTNGKGSTVAYLEAILRAAGYRVGVYTSPHLVDYTERVRIDGKQLNERQHSEAFAFIEQARGDTSLTYFEFGTLAAFKLFQQQALDVVILEVGLGGRLDAVNMIAADVAVVTSIGIDHVEYLGPDRESIGAEKAGIFRADKVAICGDPEPPAKLLKVAAEKGAKLFTLGRDFSISWQQNAGHYQGKRWQLAELPLPRLPQLNVATALAALEHSELNVSAEHIQQGLQQAQLMGRMQRLHCDGVAQLHDVAHNPHAAAYLASQLRSIAADRPIYAVVGMLRDKDIAGTFAELTGLVERWYLGGLAMPRGATAEQLASGLKAAHVDTFSGVEEAYQAAVIAAQQDSSHAPLVLVFGSFYTVASVQALQRRQHGV</sequence>
<dbReference type="GO" id="GO:0004326">
    <property type="term" value="F:tetrahydrofolylpolyglutamate synthase activity"/>
    <property type="evidence" value="ECO:0007669"/>
    <property type="project" value="UniProtKB-EC"/>
</dbReference>
<dbReference type="Pfam" id="PF02875">
    <property type="entry name" value="Mur_ligase_C"/>
    <property type="match status" value="1"/>
</dbReference>
<keyword evidence="14" id="KW-0460">Magnesium</keyword>
<evidence type="ECO:0000256" key="20">
    <source>
        <dbReference type="ARBA" id="ARBA00047808"/>
    </source>
</evidence>
<evidence type="ECO:0000313" key="26">
    <source>
        <dbReference type="EMBL" id="RUO79711.1"/>
    </source>
</evidence>
<dbReference type="InterPro" id="IPR001645">
    <property type="entry name" value="Folylpolyglutamate_synth"/>
</dbReference>
<dbReference type="PANTHER" id="PTHR11136">
    <property type="entry name" value="FOLYLPOLYGLUTAMATE SYNTHASE-RELATED"/>
    <property type="match status" value="1"/>
</dbReference>
<comment type="caution">
    <text evidence="26">The sequence shown here is derived from an EMBL/GenBank/DDBJ whole genome shotgun (WGS) entry which is preliminary data.</text>
</comment>
<keyword evidence="27" id="KW-1185">Reference proteome</keyword>
<accession>A0A432ZPC3</accession>
<evidence type="ECO:0000256" key="14">
    <source>
        <dbReference type="ARBA" id="ARBA00022842"/>
    </source>
</evidence>
<evidence type="ECO:0000313" key="27">
    <source>
        <dbReference type="Proteomes" id="UP000287996"/>
    </source>
</evidence>
<evidence type="ECO:0000256" key="18">
    <source>
        <dbReference type="ARBA" id="ARBA00032510"/>
    </source>
</evidence>
<dbReference type="GO" id="GO:0005737">
    <property type="term" value="C:cytoplasm"/>
    <property type="evidence" value="ECO:0007669"/>
    <property type="project" value="TreeGrafter"/>
</dbReference>
<dbReference type="NCBIfam" id="TIGR01499">
    <property type="entry name" value="folC"/>
    <property type="match status" value="1"/>
</dbReference>
<dbReference type="PIRSF" id="PIRSF001563">
    <property type="entry name" value="Folylpolyglu_synth"/>
    <property type="match status" value="1"/>
</dbReference>
<dbReference type="InterPro" id="IPR036565">
    <property type="entry name" value="Mur-like_cat_sf"/>
</dbReference>
<evidence type="ECO:0000256" key="2">
    <source>
        <dbReference type="ARBA" id="ARBA00002714"/>
    </source>
</evidence>
<evidence type="ECO:0000256" key="11">
    <source>
        <dbReference type="ARBA" id="ARBA00022723"/>
    </source>
</evidence>
<organism evidence="26 27">
    <name type="scientific">Idiomarina tyrosinivorans</name>
    <dbReference type="NCBI Taxonomy" id="1445662"/>
    <lineage>
        <taxon>Bacteria</taxon>
        <taxon>Pseudomonadati</taxon>
        <taxon>Pseudomonadota</taxon>
        <taxon>Gammaproteobacteria</taxon>
        <taxon>Alteromonadales</taxon>
        <taxon>Idiomarinaceae</taxon>
        <taxon>Idiomarina</taxon>
    </lineage>
</organism>
<dbReference type="UniPathway" id="UPA00077">
    <property type="reaction ID" value="UER00157"/>
</dbReference>